<comment type="caution">
    <text evidence="7">The sequence shown here is derived from an EMBL/GenBank/DDBJ whole genome shotgun (WGS) entry which is preliminary data.</text>
</comment>
<dbReference type="RefSeq" id="WP_179716833.1">
    <property type="nucleotide sequence ID" value="NZ_JACBZT010000001.1"/>
</dbReference>
<sequence>MTRSAAVPHRLPSEDLGLTGRYRLDPRTADWWWSPEMFALLGLSPDGTRPCTEALLQCQHREDRARTLDALNRAVTAGRSFAVETRVLRRDGALRVLVLMGHPEPADDGAVAAVEGQCVDITSGRLAHDEDVVTALQTEVNQLRTAMASRATIEQAKGILMLLTSCSEQVAFELLAHMSSHTHRKVREVAQSIADSASGHAALPQDLRAILRDACPPAPRLH</sequence>
<dbReference type="Gene3D" id="2.10.70.100">
    <property type="match status" value="1"/>
</dbReference>
<proteinExistence type="predicted"/>
<dbReference type="EMBL" id="JACBZT010000001">
    <property type="protein sequence ID" value="NYJ06009.1"/>
    <property type="molecule type" value="Genomic_DNA"/>
</dbReference>
<dbReference type="PROSITE" id="PS50921">
    <property type="entry name" value="ANTAR"/>
    <property type="match status" value="1"/>
</dbReference>
<organism evidence="7 8">
    <name type="scientific">Petropleomorpha daqingensis</name>
    <dbReference type="NCBI Taxonomy" id="2026353"/>
    <lineage>
        <taxon>Bacteria</taxon>
        <taxon>Bacillati</taxon>
        <taxon>Actinomycetota</taxon>
        <taxon>Actinomycetes</taxon>
        <taxon>Geodermatophilales</taxon>
        <taxon>Geodermatophilaceae</taxon>
        <taxon>Petropleomorpha</taxon>
    </lineage>
</organism>
<dbReference type="SMART" id="SM01012">
    <property type="entry name" value="ANTAR"/>
    <property type="match status" value="1"/>
</dbReference>
<keyword evidence="4" id="KW-0808">Transferase</keyword>
<evidence type="ECO:0000256" key="5">
    <source>
        <dbReference type="ARBA" id="ARBA00022777"/>
    </source>
</evidence>
<dbReference type="Proteomes" id="UP000541969">
    <property type="component" value="Unassembled WGS sequence"/>
</dbReference>
<dbReference type="Gene3D" id="3.30.450.20">
    <property type="entry name" value="PAS domain"/>
    <property type="match status" value="1"/>
</dbReference>
<dbReference type="Gene3D" id="1.10.10.10">
    <property type="entry name" value="Winged helix-like DNA-binding domain superfamily/Winged helix DNA-binding domain"/>
    <property type="match status" value="1"/>
</dbReference>
<dbReference type="InterPro" id="IPR005561">
    <property type="entry name" value="ANTAR"/>
</dbReference>
<protein>
    <recommendedName>
        <fullName evidence="2">histidine kinase</fullName>
        <ecNumber evidence="2">2.7.13.3</ecNumber>
    </recommendedName>
</protein>
<keyword evidence="3" id="KW-0597">Phosphoprotein</keyword>
<dbReference type="InterPro" id="IPR011006">
    <property type="entry name" value="CheY-like_superfamily"/>
</dbReference>
<dbReference type="SUPFAM" id="SSF52172">
    <property type="entry name" value="CheY-like"/>
    <property type="match status" value="1"/>
</dbReference>
<evidence type="ECO:0000256" key="2">
    <source>
        <dbReference type="ARBA" id="ARBA00012438"/>
    </source>
</evidence>
<name>A0A853CG85_9ACTN</name>
<dbReference type="GO" id="GO:0003723">
    <property type="term" value="F:RNA binding"/>
    <property type="evidence" value="ECO:0007669"/>
    <property type="project" value="InterPro"/>
</dbReference>
<dbReference type="GO" id="GO:0004673">
    <property type="term" value="F:protein histidine kinase activity"/>
    <property type="evidence" value="ECO:0007669"/>
    <property type="project" value="UniProtKB-EC"/>
</dbReference>
<dbReference type="InterPro" id="IPR036388">
    <property type="entry name" value="WH-like_DNA-bd_sf"/>
</dbReference>
<dbReference type="AlphaFoldDB" id="A0A853CG85"/>
<dbReference type="PANTHER" id="PTHR43304">
    <property type="entry name" value="PHYTOCHROME-LIKE PROTEIN CPH1"/>
    <property type="match status" value="1"/>
</dbReference>
<dbReference type="Pfam" id="PF08447">
    <property type="entry name" value="PAS_3"/>
    <property type="match status" value="1"/>
</dbReference>
<comment type="catalytic activity">
    <reaction evidence="1">
        <text>ATP + protein L-histidine = ADP + protein N-phospho-L-histidine.</text>
        <dbReference type="EC" id="2.7.13.3"/>
    </reaction>
</comment>
<evidence type="ECO:0000256" key="1">
    <source>
        <dbReference type="ARBA" id="ARBA00000085"/>
    </source>
</evidence>
<feature type="domain" description="ANTAR" evidence="6">
    <location>
        <begin position="133"/>
        <end position="194"/>
    </location>
</feature>
<evidence type="ECO:0000313" key="8">
    <source>
        <dbReference type="Proteomes" id="UP000541969"/>
    </source>
</evidence>
<evidence type="ECO:0000313" key="7">
    <source>
        <dbReference type="EMBL" id="NYJ06009.1"/>
    </source>
</evidence>
<evidence type="ECO:0000259" key="6">
    <source>
        <dbReference type="PROSITE" id="PS50921"/>
    </source>
</evidence>
<dbReference type="EC" id="2.7.13.3" evidence="2"/>
<evidence type="ECO:0000256" key="3">
    <source>
        <dbReference type="ARBA" id="ARBA00022553"/>
    </source>
</evidence>
<dbReference type="Pfam" id="PF03861">
    <property type="entry name" value="ANTAR"/>
    <property type="match status" value="1"/>
</dbReference>
<dbReference type="PANTHER" id="PTHR43304:SF1">
    <property type="entry name" value="PAC DOMAIN-CONTAINING PROTEIN"/>
    <property type="match status" value="1"/>
</dbReference>
<dbReference type="SUPFAM" id="SSF55785">
    <property type="entry name" value="PYP-like sensor domain (PAS domain)"/>
    <property type="match status" value="1"/>
</dbReference>
<evidence type="ECO:0000256" key="4">
    <source>
        <dbReference type="ARBA" id="ARBA00022679"/>
    </source>
</evidence>
<dbReference type="InterPro" id="IPR013655">
    <property type="entry name" value="PAS_fold_3"/>
</dbReference>
<reference evidence="7 8" key="1">
    <citation type="submission" date="2020-07" db="EMBL/GenBank/DDBJ databases">
        <title>Sequencing the genomes of 1000 actinobacteria strains.</title>
        <authorList>
            <person name="Klenk H.-P."/>
        </authorList>
    </citation>
    <scope>NUCLEOTIDE SEQUENCE [LARGE SCALE GENOMIC DNA]</scope>
    <source>
        <strain evidence="7 8">DSM 104001</strain>
    </source>
</reference>
<dbReference type="CDD" id="cd00130">
    <property type="entry name" value="PAS"/>
    <property type="match status" value="1"/>
</dbReference>
<dbReference type="InterPro" id="IPR035965">
    <property type="entry name" value="PAS-like_dom_sf"/>
</dbReference>
<accession>A0A853CG85</accession>
<dbReference type="InterPro" id="IPR052162">
    <property type="entry name" value="Sensor_kinase/Photoreceptor"/>
</dbReference>
<gene>
    <name evidence="7" type="ORF">GGQ55_002287</name>
</gene>
<keyword evidence="8" id="KW-1185">Reference proteome</keyword>
<keyword evidence="5" id="KW-0418">Kinase</keyword>
<dbReference type="InterPro" id="IPR000014">
    <property type="entry name" value="PAS"/>
</dbReference>